<reference evidence="1" key="1">
    <citation type="submission" date="2018-11" db="EMBL/GenBank/DDBJ databases">
        <title>FDA dAtabase for Regulatory Grade micrObial Sequences (FDA-ARGOS): Supporting development and validation of Infectious Disease Dx tests.</title>
        <authorList>
            <person name="Bliska J."/>
            <person name="Cleland M.-M."/>
            <person name="Tallon L."/>
            <person name="Sadzewicz L."/>
            <person name="Zhao X."/>
            <person name="Vavikolanu K."/>
            <person name="Mehta A."/>
            <person name="Aluvathingal J."/>
            <person name="Nadendla S."/>
            <person name="Yan Y."/>
            <person name="Sichtig H."/>
        </authorList>
    </citation>
    <scope>NUCLEOTIDE SEQUENCE [LARGE SCALE GENOMIC DNA]</scope>
    <source>
        <strain evidence="1">FDAARGOS_581</strain>
    </source>
</reference>
<dbReference type="Pfam" id="PF11692">
    <property type="entry name" value="DUF3289"/>
    <property type="match status" value="1"/>
</dbReference>
<evidence type="ECO:0000313" key="2">
    <source>
        <dbReference type="Proteomes" id="UP000268669"/>
    </source>
</evidence>
<dbReference type="EMBL" id="CP033713">
    <property type="protein sequence ID" value="AYW94193.1"/>
    <property type="molecule type" value="Genomic_DNA"/>
</dbReference>
<sequence>MKRSYLDNDNIKNSTFNGFNLFRIGFVLQRFNQFSFKPFMTNMEATVEIAGSRNESEK</sequence>
<gene>
    <name evidence="1" type="ORF">EGX47_08835</name>
</gene>
<dbReference type="InterPro" id="IPR017483">
    <property type="entry name" value="CHP03034"/>
</dbReference>
<proteinExistence type="predicted"/>
<evidence type="ECO:0000313" key="1">
    <source>
        <dbReference type="EMBL" id="AYW94193.1"/>
    </source>
</evidence>
<accession>A0ABM7ANT6</accession>
<keyword evidence="2" id="KW-1185">Reference proteome</keyword>
<protein>
    <submittedName>
        <fullName evidence="1">DUF3289 family protein</fullName>
    </submittedName>
</protein>
<organism evidence="1 2">
    <name type="scientific">Yersinia pseudotuberculosis</name>
    <dbReference type="NCBI Taxonomy" id="633"/>
    <lineage>
        <taxon>Bacteria</taxon>
        <taxon>Pseudomonadati</taxon>
        <taxon>Pseudomonadota</taxon>
        <taxon>Gammaproteobacteria</taxon>
        <taxon>Enterobacterales</taxon>
        <taxon>Yersiniaceae</taxon>
        <taxon>Yersinia</taxon>
    </lineage>
</organism>
<dbReference type="Proteomes" id="UP000268669">
    <property type="component" value="Chromosome"/>
</dbReference>
<name>A0ABM7ANT6_YERPU</name>